<keyword evidence="2" id="KW-1185">Reference proteome</keyword>
<gene>
    <name evidence="1" type="ORF">HPB48_016648</name>
</gene>
<dbReference type="Proteomes" id="UP000821853">
    <property type="component" value="Chromosome 5"/>
</dbReference>
<accession>A0A9J6GJL8</accession>
<comment type="caution">
    <text evidence="1">The sequence shown here is derived from an EMBL/GenBank/DDBJ whole genome shotgun (WGS) entry which is preliminary data.</text>
</comment>
<dbReference type="VEuPathDB" id="VectorBase:HLOH_058545"/>
<reference evidence="1 2" key="1">
    <citation type="journal article" date="2020" name="Cell">
        <title>Large-Scale Comparative Analyses of Tick Genomes Elucidate Their Genetic Diversity and Vector Capacities.</title>
        <authorList>
            <consortium name="Tick Genome and Microbiome Consortium (TIGMIC)"/>
            <person name="Jia N."/>
            <person name="Wang J."/>
            <person name="Shi W."/>
            <person name="Du L."/>
            <person name="Sun Y."/>
            <person name="Zhan W."/>
            <person name="Jiang J.F."/>
            <person name="Wang Q."/>
            <person name="Zhang B."/>
            <person name="Ji P."/>
            <person name="Bell-Sakyi L."/>
            <person name="Cui X.M."/>
            <person name="Yuan T.T."/>
            <person name="Jiang B.G."/>
            <person name="Yang W.F."/>
            <person name="Lam T.T."/>
            <person name="Chang Q.C."/>
            <person name="Ding S.J."/>
            <person name="Wang X.J."/>
            <person name="Zhu J.G."/>
            <person name="Ruan X.D."/>
            <person name="Zhao L."/>
            <person name="Wei J.T."/>
            <person name="Ye R.Z."/>
            <person name="Que T.C."/>
            <person name="Du C.H."/>
            <person name="Zhou Y.H."/>
            <person name="Cheng J.X."/>
            <person name="Dai P.F."/>
            <person name="Guo W.B."/>
            <person name="Han X.H."/>
            <person name="Huang E.J."/>
            <person name="Li L.F."/>
            <person name="Wei W."/>
            <person name="Gao Y.C."/>
            <person name="Liu J.Z."/>
            <person name="Shao H.Z."/>
            <person name="Wang X."/>
            <person name="Wang C.C."/>
            <person name="Yang T.C."/>
            <person name="Huo Q.B."/>
            <person name="Li W."/>
            <person name="Chen H.Y."/>
            <person name="Chen S.E."/>
            <person name="Zhou L.G."/>
            <person name="Ni X.B."/>
            <person name="Tian J.H."/>
            <person name="Sheng Y."/>
            <person name="Liu T."/>
            <person name="Pan Y.S."/>
            <person name="Xia L.Y."/>
            <person name="Li J."/>
            <person name="Zhao F."/>
            <person name="Cao W.C."/>
        </authorList>
    </citation>
    <scope>NUCLEOTIDE SEQUENCE [LARGE SCALE GENOMIC DNA]</scope>
    <source>
        <strain evidence="1">HaeL-2018</strain>
    </source>
</reference>
<proteinExistence type="predicted"/>
<protein>
    <submittedName>
        <fullName evidence="1">Uncharacterized protein</fullName>
    </submittedName>
</protein>
<organism evidence="1 2">
    <name type="scientific">Haemaphysalis longicornis</name>
    <name type="common">Bush tick</name>
    <dbReference type="NCBI Taxonomy" id="44386"/>
    <lineage>
        <taxon>Eukaryota</taxon>
        <taxon>Metazoa</taxon>
        <taxon>Ecdysozoa</taxon>
        <taxon>Arthropoda</taxon>
        <taxon>Chelicerata</taxon>
        <taxon>Arachnida</taxon>
        <taxon>Acari</taxon>
        <taxon>Parasitiformes</taxon>
        <taxon>Ixodida</taxon>
        <taxon>Ixodoidea</taxon>
        <taxon>Ixodidae</taxon>
        <taxon>Haemaphysalinae</taxon>
        <taxon>Haemaphysalis</taxon>
    </lineage>
</organism>
<evidence type="ECO:0000313" key="1">
    <source>
        <dbReference type="EMBL" id="KAH9375499.1"/>
    </source>
</evidence>
<name>A0A9J6GJL8_HAELO</name>
<dbReference type="AlphaFoldDB" id="A0A9J6GJL8"/>
<sequence length="73" mass="8226">MHMVSRVKNWPKGMKEDDVIKLVQALDVSRVVYSTPCLPLKPREMDQLDMLLVKAYKQALGLPRGAQQCAGDN</sequence>
<dbReference type="EMBL" id="JABSTR010000007">
    <property type="protein sequence ID" value="KAH9375499.1"/>
    <property type="molecule type" value="Genomic_DNA"/>
</dbReference>
<evidence type="ECO:0000313" key="2">
    <source>
        <dbReference type="Proteomes" id="UP000821853"/>
    </source>
</evidence>
<dbReference type="OrthoDB" id="10517832at2759"/>